<dbReference type="GO" id="GO:0006355">
    <property type="term" value="P:regulation of DNA-templated transcription"/>
    <property type="evidence" value="ECO:0007669"/>
    <property type="project" value="TreeGrafter"/>
</dbReference>
<protein>
    <recommendedName>
        <fullName evidence="4">Bromodomain-containing protein 2</fullName>
    </recommendedName>
</protein>
<evidence type="ECO:0000256" key="1">
    <source>
        <dbReference type="ARBA" id="ARBA00004286"/>
    </source>
</evidence>
<dbReference type="PANTHER" id="PTHR22880">
    <property type="entry name" value="FALZ-RELATED BROMODOMAIN-CONTAINING PROTEINS"/>
    <property type="match status" value="1"/>
</dbReference>
<keyword evidence="3 6" id="KW-0103">Bromodomain</keyword>
<reference evidence="8" key="3">
    <citation type="submission" date="2025-09" db="UniProtKB">
        <authorList>
            <consortium name="Ensembl"/>
        </authorList>
    </citation>
    <scope>IDENTIFICATION</scope>
</reference>
<dbReference type="InterPro" id="IPR001487">
    <property type="entry name" value="Bromodomain"/>
</dbReference>
<accession>A0A8C5DWF4</accession>
<comment type="subcellular location">
    <subcellularLocation>
        <location evidence="1">Chromosome</location>
    </subcellularLocation>
</comment>
<dbReference type="GO" id="GO:0000785">
    <property type="term" value="C:chromatin"/>
    <property type="evidence" value="ECO:0007669"/>
    <property type="project" value="TreeGrafter"/>
</dbReference>
<evidence type="ECO:0000256" key="2">
    <source>
        <dbReference type="ARBA" id="ARBA00022454"/>
    </source>
</evidence>
<feature type="domain" description="Bromo" evidence="7">
    <location>
        <begin position="62"/>
        <end position="129"/>
    </location>
</feature>
<dbReference type="AlphaFoldDB" id="A0A8C5DWF4"/>
<dbReference type="PROSITE" id="PS00633">
    <property type="entry name" value="BROMODOMAIN_1"/>
    <property type="match status" value="1"/>
</dbReference>
<evidence type="ECO:0000256" key="6">
    <source>
        <dbReference type="PROSITE-ProRule" id="PRU00035"/>
    </source>
</evidence>
<reference evidence="8" key="2">
    <citation type="submission" date="2025-08" db="UniProtKB">
        <authorList>
            <consortium name="Ensembl"/>
        </authorList>
    </citation>
    <scope>IDENTIFICATION</scope>
</reference>
<dbReference type="PRINTS" id="PR00503">
    <property type="entry name" value="BROMODOMAIN"/>
</dbReference>
<dbReference type="GO" id="GO:0005634">
    <property type="term" value="C:nucleus"/>
    <property type="evidence" value="ECO:0007669"/>
    <property type="project" value="TreeGrafter"/>
</dbReference>
<dbReference type="PANTHER" id="PTHR22880:SF240">
    <property type="entry name" value="BROMODOMAIN-CONTAINING PROTEIN 2"/>
    <property type="match status" value="1"/>
</dbReference>
<organism evidence="8 9">
    <name type="scientific">Gouania willdenowi</name>
    <name type="common">Blunt-snouted clingfish</name>
    <name type="synonym">Lepadogaster willdenowi</name>
    <dbReference type="NCBI Taxonomy" id="441366"/>
    <lineage>
        <taxon>Eukaryota</taxon>
        <taxon>Metazoa</taxon>
        <taxon>Chordata</taxon>
        <taxon>Craniata</taxon>
        <taxon>Vertebrata</taxon>
        <taxon>Euteleostomi</taxon>
        <taxon>Actinopterygii</taxon>
        <taxon>Neopterygii</taxon>
        <taxon>Teleostei</taxon>
        <taxon>Neoteleostei</taxon>
        <taxon>Acanthomorphata</taxon>
        <taxon>Ovalentaria</taxon>
        <taxon>Blenniimorphae</taxon>
        <taxon>Blenniiformes</taxon>
        <taxon>Gobiesocoidei</taxon>
        <taxon>Gobiesocidae</taxon>
        <taxon>Gobiesocinae</taxon>
        <taxon>Gouania</taxon>
    </lineage>
</organism>
<dbReference type="SUPFAM" id="SSF47370">
    <property type="entry name" value="Bromodomain"/>
    <property type="match status" value="1"/>
</dbReference>
<dbReference type="Ensembl" id="ENSGWIT00000014237.1">
    <property type="protein sequence ID" value="ENSGWIP00000012790.1"/>
    <property type="gene ID" value="ENSGWIG00000007388.1"/>
</dbReference>
<dbReference type="Gene3D" id="1.20.920.10">
    <property type="entry name" value="Bromodomain-like"/>
    <property type="match status" value="1"/>
</dbReference>
<keyword evidence="2" id="KW-0158">Chromosome</keyword>
<evidence type="ECO:0000313" key="8">
    <source>
        <dbReference type="Ensembl" id="ENSGWIP00000012790.1"/>
    </source>
</evidence>
<evidence type="ECO:0000256" key="3">
    <source>
        <dbReference type="ARBA" id="ARBA00023117"/>
    </source>
</evidence>
<dbReference type="PROSITE" id="PS50014">
    <property type="entry name" value="BROMODOMAIN_2"/>
    <property type="match status" value="1"/>
</dbReference>
<dbReference type="InterPro" id="IPR036427">
    <property type="entry name" value="Bromodomain-like_sf"/>
</dbReference>
<evidence type="ECO:0000256" key="4">
    <source>
        <dbReference type="ARBA" id="ARBA00040998"/>
    </source>
</evidence>
<name>A0A8C5DWF4_GOUWI</name>
<dbReference type="GO" id="GO:0006338">
    <property type="term" value="P:chromatin remodeling"/>
    <property type="evidence" value="ECO:0007669"/>
    <property type="project" value="TreeGrafter"/>
</dbReference>
<dbReference type="SMART" id="SM00297">
    <property type="entry name" value="BROMO"/>
    <property type="match status" value="1"/>
</dbReference>
<dbReference type="Pfam" id="PF00439">
    <property type="entry name" value="Bromodomain"/>
    <property type="match status" value="1"/>
</dbReference>
<evidence type="ECO:0000259" key="7">
    <source>
        <dbReference type="PROSITE" id="PS50014"/>
    </source>
</evidence>
<evidence type="ECO:0000313" key="9">
    <source>
        <dbReference type="Proteomes" id="UP000694680"/>
    </source>
</evidence>
<dbReference type="InterPro" id="IPR050935">
    <property type="entry name" value="Bromo_chromatin_reader"/>
</dbReference>
<reference evidence="8" key="1">
    <citation type="submission" date="2020-06" db="EMBL/GenBank/DDBJ databases">
        <authorList>
            <consortium name="Wellcome Sanger Institute Data Sharing"/>
        </authorList>
    </citation>
    <scope>NUCLEOTIDE SEQUENCE [LARGE SCALE GENOMIC DNA]</scope>
</reference>
<dbReference type="Proteomes" id="UP000694680">
    <property type="component" value="Chromosome 5"/>
</dbReference>
<evidence type="ECO:0000256" key="5">
    <source>
        <dbReference type="ARBA" id="ARBA00046861"/>
    </source>
</evidence>
<keyword evidence="9" id="KW-1185">Reference proteome</keyword>
<dbReference type="InterPro" id="IPR018359">
    <property type="entry name" value="Bromodomain_CS"/>
</dbReference>
<sequence>ALFKSSPFKHLPSAAILNEDSTTMWDVKVGPSVPSSAPLPEANNGHVTIQLQYLENVMEALWQHQFSLPFRQPVDAEALCIPDYYTIIKSPMDLGTIRKRLQNGYYCTAQDCIKDFDTMFNNCYVYNKV</sequence>
<comment type="subunit">
    <text evidence="5">Homodimer. Interacts with E2F1. Interacts with (acetylated) STAT3; promoting STAT3 recruitment to chromatin. Interacts with CTCF; promoting BRD2 recruitment to chromatin.</text>
</comment>
<proteinExistence type="predicted"/>